<keyword evidence="3" id="KW-1185">Reference proteome</keyword>
<name>A0A8K0GRT5_9ROSA</name>
<proteinExistence type="predicted"/>
<dbReference type="PANTHER" id="PTHR33443">
    <property type="entry name" value="ZGC:112980"/>
    <property type="match status" value="1"/>
</dbReference>
<evidence type="ECO:0000313" key="3">
    <source>
        <dbReference type="Proteomes" id="UP000796880"/>
    </source>
</evidence>
<gene>
    <name evidence="2" type="ORF">FNV43_RR23166</name>
</gene>
<dbReference type="EMBL" id="VOIH02000010">
    <property type="protein sequence ID" value="KAF3436074.1"/>
    <property type="molecule type" value="Genomic_DNA"/>
</dbReference>
<sequence length="534" mass="58488">MDSGAVVLDISSDEEQDWSGSKCDDFDWISELLDDDDKHADDDSDDVVVVGEVNPKPKSKSSKQTLRDVDDDCVVLDGDPDKPVAVVDNASGGSDELLIVGEKGQIACRDYPHPRHLCASFPFSTTPHVKHCDLCHCYVCDSLAPCVNWGTGLSSVDHCHATEKVDTWKTQRRSFKLGKNATLTAPKVSDTSLSVSLPQVNQVPPLNVICLSPNPSQQNQVLKPVTIRACSSSNFSAPSIISQGRSQQSGFVFNKNRLQPQSRLISRQLLGPRNTFIRKSKFHHDDNLDRQFVSSHAMFNKRPGNVGVSSPLSHSIYSSSNKDACANARNPTTMTMSNDLNTIRWGDVCSSTNQSSSQLNLGSTVESSLPSQTQIYSQLLPSSHSSQDFDPHRNHVQNYDQSVCQYGNQCETAGQNFSPVSNQITSAVNVSFGDYNYGLLDNTSQGNQQAHVEHSQVQYTEPVYEPSVKGSNSEFIQSNNLSSVSLDIENWLMDDRSVPEGSDGSLASHQLNMFSSEPPVDAAGVLLFDFESFL</sequence>
<dbReference type="InterPro" id="IPR053234">
    <property type="entry name" value="RPM1_Interactor"/>
</dbReference>
<evidence type="ECO:0000256" key="1">
    <source>
        <dbReference type="SAM" id="MobiDB-lite"/>
    </source>
</evidence>
<dbReference type="AlphaFoldDB" id="A0A8K0GRT5"/>
<feature type="region of interest" description="Disordered" evidence="1">
    <location>
        <begin position="35"/>
        <end position="66"/>
    </location>
</feature>
<protein>
    <submittedName>
        <fullName evidence="2">Uncharacterized protein</fullName>
    </submittedName>
</protein>
<dbReference type="OrthoDB" id="266020at2759"/>
<reference evidence="2" key="1">
    <citation type="submission" date="2020-03" db="EMBL/GenBank/DDBJ databases">
        <title>A high-quality chromosome-level genome assembly of a woody plant with both climbing and erect habits, Rhamnella rubrinervis.</title>
        <authorList>
            <person name="Lu Z."/>
            <person name="Yang Y."/>
            <person name="Zhu X."/>
            <person name="Sun Y."/>
        </authorList>
    </citation>
    <scope>NUCLEOTIDE SEQUENCE</scope>
    <source>
        <strain evidence="2">BYM</strain>
        <tissue evidence="2">Leaf</tissue>
    </source>
</reference>
<dbReference type="Proteomes" id="UP000796880">
    <property type="component" value="Unassembled WGS sequence"/>
</dbReference>
<feature type="region of interest" description="Disordered" evidence="1">
    <location>
        <begin position="1"/>
        <end position="22"/>
    </location>
</feature>
<accession>A0A8K0GRT5</accession>
<comment type="caution">
    <text evidence="2">The sequence shown here is derived from an EMBL/GenBank/DDBJ whole genome shotgun (WGS) entry which is preliminary data.</text>
</comment>
<organism evidence="2 3">
    <name type="scientific">Rhamnella rubrinervis</name>
    <dbReference type="NCBI Taxonomy" id="2594499"/>
    <lineage>
        <taxon>Eukaryota</taxon>
        <taxon>Viridiplantae</taxon>
        <taxon>Streptophyta</taxon>
        <taxon>Embryophyta</taxon>
        <taxon>Tracheophyta</taxon>
        <taxon>Spermatophyta</taxon>
        <taxon>Magnoliopsida</taxon>
        <taxon>eudicotyledons</taxon>
        <taxon>Gunneridae</taxon>
        <taxon>Pentapetalae</taxon>
        <taxon>rosids</taxon>
        <taxon>fabids</taxon>
        <taxon>Rosales</taxon>
        <taxon>Rhamnaceae</taxon>
        <taxon>rhamnoid group</taxon>
        <taxon>Rhamneae</taxon>
        <taxon>Rhamnella</taxon>
    </lineage>
</organism>
<dbReference type="PANTHER" id="PTHR33443:SF35">
    <property type="entry name" value="VQ DOMAIN-CONTAINING PROTEIN"/>
    <property type="match status" value="1"/>
</dbReference>
<evidence type="ECO:0000313" key="2">
    <source>
        <dbReference type="EMBL" id="KAF3436074.1"/>
    </source>
</evidence>